<feature type="region of interest" description="Disordered" evidence="4">
    <location>
        <begin position="127"/>
        <end position="148"/>
    </location>
</feature>
<evidence type="ECO:0000256" key="2">
    <source>
        <dbReference type="ARBA" id="ARBA00023157"/>
    </source>
</evidence>
<dbReference type="FunCoup" id="A0A7J8GU54">
    <property type="interactions" value="30"/>
</dbReference>
<dbReference type="CDD" id="cd05716">
    <property type="entry name" value="IgV_pIgR_like"/>
    <property type="match status" value="1"/>
</dbReference>
<evidence type="ECO:0000256" key="6">
    <source>
        <dbReference type="SAM" id="SignalP"/>
    </source>
</evidence>
<dbReference type="InParanoid" id="A0A7J8GU54"/>
<dbReference type="InterPro" id="IPR036179">
    <property type="entry name" value="Ig-like_dom_sf"/>
</dbReference>
<dbReference type="PROSITE" id="PS50835">
    <property type="entry name" value="IG_LIKE"/>
    <property type="match status" value="1"/>
</dbReference>
<dbReference type="InterPro" id="IPR003599">
    <property type="entry name" value="Ig_sub"/>
</dbReference>
<feature type="signal peptide" evidence="6">
    <location>
        <begin position="1"/>
        <end position="19"/>
    </location>
</feature>
<evidence type="ECO:0000313" key="9">
    <source>
        <dbReference type="Proteomes" id="UP000550707"/>
    </source>
</evidence>
<dbReference type="SMART" id="SM00409">
    <property type="entry name" value="IG"/>
    <property type="match status" value="1"/>
</dbReference>
<dbReference type="EMBL" id="JACASF010000008">
    <property type="protein sequence ID" value="KAF6463438.1"/>
    <property type="molecule type" value="Genomic_DNA"/>
</dbReference>
<protein>
    <submittedName>
        <fullName evidence="8">Triggering receptor expressed on myeloid cells like 1</fullName>
    </submittedName>
</protein>
<dbReference type="InterPro" id="IPR052314">
    <property type="entry name" value="Immune_rcpt_domain"/>
</dbReference>
<evidence type="ECO:0000259" key="7">
    <source>
        <dbReference type="PROSITE" id="PS50835"/>
    </source>
</evidence>
<dbReference type="GO" id="GO:0038023">
    <property type="term" value="F:signaling receptor activity"/>
    <property type="evidence" value="ECO:0007669"/>
    <property type="project" value="TreeGrafter"/>
</dbReference>
<evidence type="ECO:0000313" key="8">
    <source>
        <dbReference type="EMBL" id="KAF6463438.1"/>
    </source>
</evidence>
<dbReference type="PANTHER" id="PTHR16423:SF10">
    <property type="entry name" value="CRKD-BINDING PROTEIN-RELATED"/>
    <property type="match status" value="1"/>
</dbReference>
<dbReference type="SUPFAM" id="SSF48726">
    <property type="entry name" value="Immunoglobulin"/>
    <property type="match status" value="1"/>
</dbReference>
<keyword evidence="9" id="KW-1185">Reference proteome</keyword>
<sequence>MGLSPLLLLLLGLAGQGSADSLPEVLRAPVGSSIRVQCLYRPHDLRARKVWCRFSQGWCQPLVSSVVDRGAPGHSRTFLTDMGSGLLQVEMVSLREEDAGEYRCMVEGSTGSQTVHRVSLDILPEAPGLKEEKHPSSDPTGTASPPEPSLQQHSILLIWGSVALLGLLVVAVVLFDAMAKRKGNRLGVSGRSQDSGVPGMAPSSGDRVDSAGPAADAPLEVPHVRLNRLPSFDDITYTSLPPEPLSRKPPPPAPSSVPPLPPKVLTHSKSVTYATVNFHGGDRGGGAC</sequence>
<keyword evidence="5" id="KW-0812">Transmembrane</keyword>
<evidence type="ECO:0000256" key="1">
    <source>
        <dbReference type="ARBA" id="ARBA00022729"/>
    </source>
</evidence>
<evidence type="ECO:0000256" key="3">
    <source>
        <dbReference type="ARBA" id="ARBA00023319"/>
    </source>
</evidence>
<keyword evidence="5" id="KW-0472">Membrane</keyword>
<dbReference type="InterPro" id="IPR007110">
    <property type="entry name" value="Ig-like_dom"/>
</dbReference>
<dbReference type="PANTHER" id="PTHR16423">
    <property type="entry name" value="TREM-LIKE TRANSCRIPT PROTEIN"/>
    <property type="match status" value="1"/>
</dbReference>
<feature type="region of interest" description="Disordered" evidence="4">
    <location>
        <begin position="237"/>
        <end position="266"/>
    </location>
</feature>
<keyword evidence="8" id="KW-0675">Receptor</keyword>
<feature type="region of interest" description="Disordered" evidence="4">
    <location>
        <begin position="185"/>
        <end position="219"/>
    </location>
</feature>
<accession>A0A7J8GU54</accession>
<organism evidence="8 9">
    <name type="scientific">Molossus molossus</name>
    <name type="common">Pallas' mastiff bat</name>
    <name type="synonym">Vespertilio molossus</name>
    <dbReference type="NCBI Taxonomy" id="27622"/>
    <lineage>
        <taxon>Eukaryota</taxon>
        <taxon>Metazoa</taxon>
        <taxon>Chordata</taxon>
        <taxon>Craniata</taxon>
        <taxon>Vertebrata</taxon>
        <taxon>Euteleostomi</taxon>
        <taxon>Mammalia</taxon>
        <taxon>Eutheria</taxon>
        <taxon>Laurasiatheria</taxon>
        <taxon>Chiroptera</taxon>
        <taxon>Yangochiroptera</taxon>
        <taxon>Molossidae</taxon>
        <taxon>Molossus</taxon>
    </lineage>
</organism>
<gene>
    <name evidence="8" type="ORF">HJG59_018728</name>
</gene>
<keyword evidence="5" id="KW-1133">Transmembrane helix</keyword>
<evidence type="ECO:0000256" key="4">
    <source>
        <dbReference type="SAM" id="MobiDB-lite"/>
    </source>
</evidence>
<dbReference type="Gene3D" id="2.60.40.10">
    <property type="entry name" value="Immunoglobulins"/>
    <property type="match status" value="1"/>
</dbReference>
<feature type="domain" description="Ig-like" evidence="7">
    <location>
        <begin position="5"/>
        <end position="119"/>
    </location>
</feature>
<keyword evidence="3" id="KW-0393">Immunoglobulin domain</keyword>
<keyword evidence="1 6" id="KW-0732">Signal</keyword>
<proteinExistence type="predicted"/>
<dbReference type="Proteomes" id="UP000550707">
    <property type="component" value="Unassembled WGS sequence"/>
</dbReference>
<feature type="transmembrane region" description="Helical" evidence="5">
    <location>
        <begin position="156"/>
        <end position="175"/>
    </location>
</feature>
<dbReference type="InterPro" id="IPR013783">
    <property type="entry name" value="Ig-like_fold"/>
</dbReference>
<evidence type="ECO:0000256" key="5">
    <source>
        <dbReference type="SAM" id="Phobius"/>
    </source>
</evidence>
<comment type="caution">
    <text evidence="8">The sequence shown here is derived from an EMBL/GenBank/DDBJ whole genome shotgun (WGS) entry which is preliminary data.</text>
</comment>
<dbReference type="AlphaFoldDB" id="A0A7J8GU54"/>
<dbReference type="GO" id="GO:0009986">
    <property type="term" value="C:cell surface"/>
    <property type="evidence" value="ECO:0007669"/>
    <property type="project" value="TreeGrafter"/>
</dbReference>
<name>A0A7J8GU54_MOLMO</name>
<dbReference type="OrthoDB" id="9449910at2759"/>
<feature type="compositionally biased region" description="Pro residues" evidence="4">
    <location>
        <begin position="241"/>
        <end position="262"/>
    </location>
</feature>
<reference evidence="8 9" key="1">
    <citation type="journal article" date="2020" name="Nature">
        <title>Six reference-quality genomes reveal evolution of bat adaptations.</title>
        <authorList>
            <person name="Jebb D."/>
            <person name="Huang Z."/>
            <person name="Pippel M."/>
            <person name="Hughes G.M."/>
            <person name="Lavrichenko K."/>
            <person name="Devanna P."/>
            <person name="Winkler S."/>
            <person name="Jermiin L.S."/>
            <person name="Skirmuntt E.C."/>
            <person name="Katzourakis A."/>
            <person name="Burkitt-Gray L."/>
            <person name="Ray D.A."/>
            <person name="Sullivan K.A.M."/>
            <person name="Roscito J.G."/>
            <person name="Kirilenko B.M."/>
            <person name="Davalos L.M."/>
            <person name="Corthals A.P."/>
            <person name="Power M.L."/>
            <person name="Jones G."/>
            <person name="Ransome R.D."/>
            <person name="Dechmann D.K.N."/>
            <person name="Locatelli A.G."/>
            <person name="Puechmaille S.J."/>
            <person name="Fedrigo O."/>
            <person name="Jarvis E.D."/>
            <person name="Hiller M."/>
            <person name="Vernes S.C."/>
            <person name="Myers E.W."/>
            <person name="Teeling E.C."/>
        </authorList>
    </citation>
    <scope>NUCLEOTIDE SEQUENCE [LARGE SCALE GENOMIC DNA]</scope>
    <source>
        <strain evidence="8">MMolMol1</strain>
        <tissue evidence="8">Muscle</tissue>
    </source>
</reference>
<keyword evidence="2" id="KW-1015">Disulfide bond</keyword>
<feature type="compositionally biased region" description="Polar residues" evidence="4">
    <location>
        <begin position="137"/>
        <end position="148"/>
    </location>
</feature>
<feature type="chain" id="PRO_5029719265" evidence="6">
    <location>
        <begin position="20"/>
        <end position="288"/>
    </location>
</feature>